<comment type="caution">
    <text evidence="8">The sequence shown here is derived from an EMBL/GenBank/DDBJ whole genome shotgun (WGS) entry which is preliminary data.</text>
</comment>
<evidence type="ECO:0000256" key="6">
    <source>
        <dbReference type="SAM" id="Phobius"/>
    </source>
</evidence>
<keyword evidence="3" id="KW-0813">Transport</keyword>
<dbReference type="FunFam" id="1.20.5.110:FF:000008">
    <property type="entry name" value="Syntaxin 132"/>
    <property type="match status" value="1"/>
</dbReference>
<dbReference type="Pfam" id="PF00804">
    <property type="entry name" value="Syntaxin"/>
    <property type="match status" value="1"/>
</dbReference>
<dbReference type="PROSITE" id="PS50192">
    <property type="entry name" value="T_SNARE"/>
    <property type="match status" value="1"/>
</dbReference>
<dbReference type="GO" id="GO:0006886">
    <property type="term" value="P:intracellular protein transport"/>
    <property type="evidence" value="ECO:0007669"/>
    <property type="project" value="InterPro"/>
</dbReference>
<dbReference type="Pfam" id="PF05739">
    <property type="entry name" value="SNARE"/>
    <property type="match status" value="1"/>
</dbReference>
<dbReference type="GO" id="GO:0006906">
    <property type="term" value="P:vesicle fusion"/>
    <property type="evidence" value="ECO:0007669"/>
    <property type="project" value="TreeGrafter"/>
</dbReference>
<name>A0A835VI99_VANPL</name>
<dbReference type="CDD" id="cd00179">
    <property type="entry name" value="SynN"/>
    <property type="match status" value="1"/>
</dbReference>
<gene>
    <name evidence="8" type="ORF">HPP92_001741</name>
</gene>
<sequence length="312" mass="35234">MNNLMTRSFLSYADLKKEAVKDIEAGGDRDDEWPDIATSNVDKTLKTFFVEAGLVKEEMASIRDVLALLESANQESKTACKMEETRAIRGRINGHIVEVLKKARRIRERLEAMDSANAANRRLSGCREGTPVDRARTLVTNGLRKKLKEMMMEFQELRQRMMADCREAVERRYFALTGELPPEEVVENMIAEGKSEEVLNRAVVGNRSLVLETAHEIQSQHDTAKEVERSLLELHQVFLDMAVMVEAQGERMDDIEHHVTSAARYVKDGAMELSSAKAYQRGSRKWLCIAVVFLLAVVLLIVIPIATRLGKS</sequence>
<dbReference type="GO" id="GO:0000149">
    <property type="term" value="F:SNARE binding"/>
    <property type="evidence" value="ECO:0007669"/>
    <property type="project" value="TreeGrafter"/>
</dbReference>
<dbReference type="Proteomes" id="UP000639772">
    <property type="component" value="Chromosome 1"/>
</dbReference>
<dbReference type="FunFam" id="1.20.58.70:FF:000003">
    <property type="entry name" value="Qa-SNARE, Sso1/Syntaxin1-type, SYP12A-group"/>
    <property type="match status" value="1"/>
</dbReference>
<keyword evidence="6" id="KW-0472">Membrane</keyword>
<accession>A0A835VI99</accession>
<evidence type="ECO:0000259" key="7">
    <source>
        <dbReference type="PROSITE" id="PS50192"/>
    </source>
</evidence>
<comment type="similarity">
    <text evidence="2 5">Belongs to the syntaxin family.</text>
</comment>
<dbReference type="PANTHER" id="PTHR19957">
    <property type="entry name" value="SYNTAXIN"/>
    <property type="match status" value="1"/>
</dbReference>
<dbReference type="Gene3D" id="1.20.5.110">
    <property type="match status" value="1"/>
</dbReference>
<dbReference type="AlphaFoldDB" id="A0A835VI99"/>
<reference evidence="8 9" key="1">
    <citation type="journal article" date="2020" name="Nat. Food">
        <title>A phased Vanilla planifolia genome enables genetic improvement of flavour and production.</title>
        <authorList>
            <person name="Hasing T."/>
            <person name="Tang H."/>
            <person name="Brym M."/>
            <person name="Khazi F."/>
            <person name="Huang T."/>
            <person name="Chambers A.H."/>
        </authorList>
    </citation>
    <scope>NUCLEOTIDE SEQUENCE [LARGE SCALE GENOMIC DNA]</scope>
    <source>
        <tissue evidence="8">Leaf</tissue>
    </source>
</reference>
<keyword evidence="4" id="KW-0653">Protein transport</keyword>
<evidence type="ECO:0000256" key="1">
    <source>
        <dbReference type="ARBA" id="ARBA00004521"/>
    </source>
</evidence>
<dbReference type="OrthoDB" id="10255013at2759"/>
<evidence type="ECO:0000256" key="4">
    <source>
        <dbReference type="ARBA" id="ARBA00022927"/>
    </source>
</evidence>
<dbReference type="Gene3D" id="1.20.58.70">
    <property type="match status" value="1"/>
</dbReference>
<comment type="subcellular location">
    <subcellularLocation>
        <location evidence="1">Cell membrane</location>
        <topology evidence="1">Single-pass type IV membrane protein</topology>
    </subcellularLocation>
</comment>
<keyword evidence="6" id="KW-0812">Transmembrane</keyword>
<dbReference type="GO" id="GO:0005886">
    <property type="term" value="C:plasma membrane"/>
    <property type="evidence" value="ECO:0007669"/>
    <property type="project" value="UniProtKB-SubCell"/>
</dbReference>
<dbReference type="CDD" id="cd15848">
    <property type="entry name" value="SNARE_syntaxin1-like"/>
    <property type="match status" value="1"/>
</dbReference>
<dbReference type="GO" id="GO:0048278">
    <property type="term" value="P:vesicle docking"/>
    <property type="evidence" value="ECO:0007669"/>
    <property type="project" value="TreeGrafter"/>
</dbReference>
<dbReference type="InterPro" id="IPR010989">
    <property type="entry name" value="SNARE"/>
</dbReference>
<dbReference type="GO" id="GO:0006887">
    <property type="term" value="P:exocytosis"/>
    <property type="evidence" value="ECO:0007669"/>
    <property type="project" value="TreeGrafter"/>
</dbReference>
<organism evidence="8 9">
    <name type="scientific">Vanilla planifolia</name>
    <name type="common">Vanilla</name>
    <dbReference type="NCBI Taxonomy" id="51239"/>
    <lineage>
        <taxon>Eukaryota</taxon>
        <taxon>Viridiplantae</taxon>
        <taxon>Streptophyta</taxon>
        <taxon>Embryophyta</taxon>
        <taxon>Tracheophyta</taxon>
        <taxon>Spermatophyta</taxon>
        <taxon>Magnoliopsida</taxon>
        <taxon>Liliopsida</taxon>
        <taxon>Asparagales</taxon>
        <taxon>Orchidaceae</taxon>
        <taxon>Vanilloideae</taxon>
        <taxon>Vanilleae</taxon>
        <taxon>Vanilla</taxon>
    </lineage>
</organism>
<evidence type="ECO:0000256" key="5">
    <source>
        <dbReference type="RuleBase" id="RU003858"/>
    </source>
</evidence>
<evidence type="ECO:0000313" key="9">
    <source>
        <dbReference type="Proteomes" id="UP000639772"/>
    </source>
</evidence>
<evidence type="ECO:0000256" key="2">
    <source>
        <dbReference type="ARBA" id="ARBA00009063"/>
    </source>
</evidence>
<dbReference type="GO" id="GO:0031201">
    <property type="term" value="C:SNARE complex"/>
    <property type="evidence" value="ECO:0007669"/>
    <property type="project" value="TreeGrafter"/>
</dbReference>
<dbReference type="InterPro" id="IPR006012">
    <property type="entry name" value="Syntaxin/epimorphin_CS"/>
</dbReference>
<evidence type="ECO:0000313" key="8">
    <source>
        <dbReference type="EMBL" id="KAG0501669.1"/>
    </source>
</evidence>
<dbReference type="PROSITE" id="PS00914">
    <property type="entry name" value="SYNTAXIN"/>
    <property type="match status" value="1"/>
</dbReference>
<keyword evidence="6" id="KW-1133">Transmembrane helix</keyword>
<feature type="domain" description="T-SNARE coiled-coil homology" evidence="7">
    <location>
        <begin position="214"/>
        <end position="276"/>
    </location>
</feature>
<dbReference type="InterPro" id="IPR000727">
    <property type="entry name" value="T_SNARE_dom"/>
</dbReference>
<dbReference type="GO" id="GO:0005484">
    <property type="term" value="F:SNAP receptor activity"/>
    <property type="evidence" value="ECO:0007669"/>
    <property type="project" value="InterPro"/>
</dbReference>
<dbReference type="SMART" id="SM00503">
    <property type="entry name" value="SynN"/>
    <property type="match status" value="1"/>
</dbReference>
<dbReference type="InterPro" id="IPR045242">
    <property type="entry name" value="Syntaxin"/>
</dbReference>
<dbReference type="InterPro" id="IPR006011">
    <property type="entry name" value="Syntaxin_N"/>
</dbReference>
<proteinExistence type="inferred from homology"/>
<dbReference type="GO" id="GO:0012505">
    <property type="term" value="C:endomembrane system"/>
    <property type="evidence" value="ECO:0007669"/>
    <property type="project" value="TreeGrafter"/>
</dbReference>
<dbReference type="PANTHER" id="PTHR19957:SF251">
    <property type="entry name" value="SYNTAXIN-RELATED PROTEIN KNOLLE"/>
    <property type="match status" value="1"/>
</dbReference>
<protein>
    <recommendedName>
        <fullName evidence="7">t-SNARE coiled-coil homology domain-containing protein</fullName>
    </recommendedName>
</protein>
<dbReference type="EMBL" id="JADCNM010000001">
    <property type="protein sequence ID" value="KAG0501669.1"/>
    <property type="molecule type" value="Genomic_DNA"/>
</dbReference>
<evidence type="ECO:0000256" key="3">
    <source>
        <dbReference type="ARBA" id="ARBA00022448"/>
    </source>
</evidence>
<feature type="transmembrane region" description="Helical" evidence="6">
    <location>
        <begin position="286"/>
        <end position="306"/>
    </location>
</feature>
<dbReference type="SMART" id="SM00397">
    <property type="entry name" value="t_SNARE"/>
    <property type="match status" value="1"/>
</dbReference>
<dbReference type="SUPFAM" id="SSF47661">
    <property type="entry name" value="t-snare proteins"/>
    <property type="match status" value="1"/>
</dbReference>